<dbReference type="AlphaFoldDB" id="A0A6J4JKE3"/>
<feature type="transmembrane region" description="Helical" evidence="1">
    <location>
        <begin position="229"/>
        <end position="248"/>
    </location>
</feature>
<feature type="transmembrane region" description="Helical" evidence="1">
    <location>
        <begin position="90"/>
        <end position="110"/>
    </location>
</feature>
<accession>A0A6J4JKE3</accession>
<reference evidence="3" key="1">
    <citation type="submission" date="2020-02" db="EMBL/GenBank/DDBJ databases">
        <authorList>
            <person name="Meier V. D."/>
        </authorList>
    </citation>
    <scope>NUCLEOTIDE SEQUENCE</scope>
    <source>
        <strain evidence="3">AVDCRST_MAG56</strain>
    </source>
</reference>
<sequence length="388" mass="42839">MPPTATARIHFLDSIRGLAATTVFLSHLAGGYPLAVLESVGDTPLRILWHGEGAVSLFFVLSGLVLSLQFFKQESFPGSFSIVRYGIARLFRIMPLFWAVVWLSYAGYLYCFNPAPASLPASDWLKGFWGEEKTFGSTLLECLLVLKIPLQAHHRLVPQDWTLAVELVQSVALPFLVMLARYRLGWMVFFVVFGAKLLGLPVFTFSFMLGVVLARYAGTIGNRWGGLPLAAKVLTLAAAVLLYGNAFLLPEPFTRVAGKFLIDLTALGSGLFLVMGLGSNTLQALLNRRPLLFIGKVSYGIYLTHMLLLLCLTPYALRFLNTLGVYDPYLLFAGGAAVTFAATVLLSFVTYHAVERPGIRLGKWFLDWATLLFGSRPLREPEARHVRA</sequence>
<keyword evidence="1" id="KW-1133">Transmembrane helix</keyword>
<dbReference type="PANTHER" id="PTHR23028">
    <property type="entry name" value="ACETYLTRANSFERASE"/>
    <property type="match status" value="1"/>
</dbReference>
<gene>
    <name evidence="3" type="ORF">AVDCRST_MAG56-3672</name>
</gene>
<organism evidence="3">
    <name type="scientific">uncultured Cytophagales bacterium</name>
    <dbReference type="NCBI Taxonomy" id="158755"/>
    <lineage>
        <taxon>Bacteria</taxon>
        <taxon>Pseudomonadati</taxon>
        <taxon>Bacteroidota</taxon>
        <taxon>Sphingobacteriia</taxon>
        <taxon>Sphingobacteriales</taxon>
        <taxon>environmental samples</taxon>
    </lineage>
</organism>
<dbReference type="InterPro" id="IPR050879">
    <property type="entry name" value="Acyltransferase_3"/>
</dbReference>
<evidence type="ECO:0000256" key="1">
    <source>
        <dbReference type="SAM" id="Phobius"/>
    </source>
</evidence>
<evidence type="ECO:0000259" key="2">
    <source>
        <dbReference type="Pfam" id="PF01757"/>
    </source>
</evidence>
<evidence type="ECO:0000313" key="3">
    <source>
        <dbReference type="EMBL" id="CAA9280211.1"/>
    </source>
</evidence>
<feature type="transmembrane region" description="Helical" evidence="1">
    <location>
        <begin position="299"/>
        <end position="317"/>
    </location>
</feature>
<feature type="transmembrane region" description="Helical" evidence="1">
    <location>
        <begin position="329"/>
        <end position="354"/>
    </location>
</feature>
<keyword evidence="1" id="KW-0472">Membrane</keyword>
<dbReference type="EMBL" id="CADCTQ010000309">
    <property type="protein sequence ID" value="CAA9280211.1"/>
    <property type="molecule type" value="Genomic_DNA"/>
</dbReference>
<name>A0A6J4JKE3_9SPHI</name>
<feature type="transmembrane region" description="Helical" evidence="1">
    <location>
        <begin position="184"/>
        <end position="217"/>
    </location>
</feature>
<feature type="transmembrane region" description="Helical" evidence="1">
    <location>
        <begin position="260"/>
        <end position="278"/>
    </location>
</feature>
<dbReference type="Pfam" id="PF01757">
    <property type="entry name" value="Acyl_transf_3"/>
    <property type="match status" value="1"/>
</dbReference>
<dbReference type="GO" id="GO:0016747">
    <property type="term" value="F:acyltransferase activity, transferring groups other than amino-acyl groups"/>
    <property type="evidence" value="ECO:0007669"/>
    <property type="project" value="InterPro"/>
</dbReference>
<feature type="domain" description="Acyltransferase 3" evidence="2">
    <location>
        <begin position="9"/>
        <end position="347"/>
    </location>
</feature>
<feature type="transmembrane region" description="Helical" evidence="1">
    <location>
        <begin position="47"/>
        <end position="70"/>
    </location>
</feature>
<keyword evidence="1" id="KW-0812">Transmembrane</keyword>
<feature type="transmembrane region" description="Helical" evidence="1">
    <location>
        <begin position="17"/>
        <end position="35"/>
    </location>
</feature>
<dbReference type="InterPro" id="IPR002656">
    <property type="entry name" value="Acyl_transf_3_dom"/>
</dbReference>
<protein>
    <recommendedName>
        <fullName evidence="2">Acyltransferase 3 domain-containing protein</fullName>
    </recommendedName>
</protein>
<proteinExistence type="predicted"/>